<evidence type="ECO:0000313" key="2">
    <source>
        <dbReference type="Proteomes" id="UP000323597"/>
    </source>
</evidence>
<keyword evidence="2" id="KW-1185">Reference proteome</keyword>
<dbReference type="EMBL" id="CM017658">
    <property type="protein sequence ID" value="TYI59721.1"/>
    <property type="molecule type" value="Genomic_DNA"/>
</dbReference>
<organism evidence="1 2">
    <name type="scientific">Gossypium mustelinum</name>
    <name type="common">Cotton</name>
    <name type="synonym">Gossypium caicoense</name>
    <dbReference type="NCBI Taxonomy" id="34275"/>
    <lineage>
        <taxon>Eukaryota</taxon>
        <taxon>Viridiplantae</taxon>
        <taxon>Streptophyta</taxon>
        <taxon>Embryophyta</taxon>
        <taxon>Tracheophyta</taxon>
        <taxon>Spermatophyta</taxon>
        <taxon>Magnoliopsida</taxon>
        <taxon>eudicotyledons</taxon>
        <taxon>Gunneridae</taxon>
        <taxon>Pentapetalae</taxon>
        <taxon>rosids</taxon>
        <taxon>malvids</taxon>
        <taxon>Malvales</taxon>
        <taxon>Malvaceae</taxon>
        <taxon>Malvoideae</taxon>
        <taxon>Gossypium</taxon>
    </lineage>
</organism>
<dbReference type="AlphaFoldDB" id="A0A5D2T335"/>
<proteinExistence type="predicted"/>
<evidence type="ECO:0000313" key="1">
    <source>
        <dbReference type="EMBL" id="TYI59721.1"/>
    </source>
</evidence>
<name>A0A5D2T335_GOSMU</name>
<accession>A0A5D2T335</accession>
<protein>
    <submittedName>
        <fullName evidence="1">Uncharacterized protein</fullName>
    </submittedName>
</protein>
<dbReference type="Proteomes" id="UP000323597">
    <property type="component" value="Chromosome D10"/>
</dbReference>
<feature type="non-terminal residue" evidence="1">
    <location>
        <position position="123"/>
    </location>
</feature>
<gene>
    <name evidence="1" type="ORF">E1A91_D10G057100v1</name>
</gene>
<feature type="non-terminal residue" evidence="1">
    <location>
        <position position="1"/>
    </location>
</feature>
<reference evidence="1 2" key="1">
    <citation type="submission" date="2019-07" db="EMBL/GenBank/DDBJ databases">
        <title>WGS assembly of Gossypium mustelinum.</title>
        <authorList>
            <person name="Chen Z.J."/>
            <person name="Sreedasyam A."/>
            <person name="Ando A."/>
            <person name="Song Q."/>
            <person name="De L."/>
            <person name="Hulse-Kemp A."/>
            <person name="Ding M."/>
            <person name="Ye W."/>
            <person name="Kirkbride R."/>
            <person name="Jenkins J."/>
            <person name="Plott C."/>
            <person name="Lovell J."/>
            <person name="Lin Y.-M."/>
            <person name="Vaughn R."/>
            <person name="Liu B."/>
            <person name="Li W."/>
            <person name="Simpson S."/>
            <person name="Scheffler B."/>
            <person name="Saski C."/>
            <person name="Grover C."/>
            <person name="Hu G."/>
            <person name="Conover J."/>
            <person name="Carlson J."/>
            <person name="Shu S."/>
            <person name="Boston L."/>
            <person name="Williams M."/>
            <person name="Peterson D."/>
            <person name="Mcgee K."/>
            <person name="Jones D."/>
            <person name="Wendel J."/>
            <person name="Stelly D."/>
            <person name="Grimwood J."/>
            <person name="Schmutz J."/>
        </authorList>
    </citation>
    <scope>NUCLEOTIDE SEQUENCE [LARGE SCALE GENOMIC DNA]</scope>
    <source>
        <strain evidence="1">1408120.09</strain>
    </source>
</reference>
<sequence>RLCVLKKYGGLGFRNLFCFNLALLAKQGWRFLTSPESLSCKVFKARYCSDSDFLDSTEGSALSFIWKSITRQRNVSNDPWINDGENFYVDTAPLEGCENMQVCYLIHSNEGYDAKRILAMPLS</sequence>